<evidence type="ECO:0000256" key="2">
    <source>
        <dbReference type="ARBA" id="ARBA00023136"/>
    </source>
</evidence>
<dbReference type="Gene3D" id="3.30.1680.10">
    <property type="entry name" value="ligand-binding face of the semaphorins, domain 2"/>
    <property type="match status" value="1"/>
</dbReference>
<keyword evidence="3" id="KW-1015">Disulfide bond</keyword>
<keyword evidence="2" id="KW-0472">Membrane</keyword>
<dbReference type="OrthoDB" id="9988752at2759"/>
<evidence type="ECO:0000256" key="6">
    <source>
        <dbReference type="SAM" id="MobiDB-lite"/>
    </source>
</evidence>
<protein>
    <recommendedName>
        <fullName evidence="7">Sema domain-containing protein</fullName>
    </recommendedName>
</protein>
<dbReference type="GO" id="GO:0005886">
    <property type="term" value="C:plasma membrane"/>
    <property type="evidence" value="ECO:0007669"/>
    <property type="project" value="TreeGrafter"/>
</dbReference>
<dbReference type="EMBL" id="MCFN01000693">
    <property type="protein sequence ID" value="OXB55845.1"/>
    <property type="molecule type" value="Genomic_DNA"/>
</dbReference>
<dbReference type="STRING" id="9009.A0A226MKM3"/>
<keyword evidence="4" id="KW-0325">Glycoprotein</keyword>
<name>A0A226MKM3_CALSU</name>
<dbReference type="GO" id="GO:0007411">
    <property type="term" value="P:axon guidance"/>
    <property type="evidence" value="ECO:0007669"/>
    <property type="project" value="TreeGrafter"/>
</dbReference>
<comment type="caution">
    <text evidence="8">The sequence shown here is derived from an EMBL/GenBank/DDBJ whole genome shotgun (WGS) entry which is preliminary data.</text>
</comment>
<evidence type="ECO:0000256" key="4">
    <source>
        <dbReference type="ARBA" id="ARBA00023180"/>
    </source>
</evidence>
<comment type="caution">
    <text evidence="5">Lacks conserved residue(s) required for the propagation of feature annotation.</text>
</comment>
<dbReference type="InterPro" id="IPR015943">
    <property type="entry name" value="WD40/YVTN_repeat-like_dom_sf"/>
</dbReference>
<organism evidence="8 9">
    <name type="scientific">Callipepla squamata</name>
    <name type="common">Scaled quail</name>
    <dbReference type="NCBI Taxonomy" id="9009"/>
    <lineage>
        <taxon>Eukaryota</taxon>
        <taxon>Metazoa</taxon>
        <taxon>Chordata</taxon>
        <taxon>Craniata</taxon>
        <taxon>Vertebrata</taxon>
        <taxon>Euteleostomi</taxon>
        <taxon>Archelosauria</taxon>
        <taxon>Archosauria</taxon>
        <taxon>Dinosauria</taxon>
        <taxon>Saurischia</taxon>
        <taxon>Theropoda</taxon>
        <taxon>Coelurosauria</taxon>
        <taxon>Aves</taxon>
        <taxon>Neognathae</taxon>
        <taxon>Galloanserae</taxon>
        <taxon>Galliformes</taxon>
        <taxon>Odontophoridae</taxon>
        <taxon>Callipepla</taxon>
    </lineage>
</organism>
<keyword evidence="9" id="KW-1185">Reference proteome</keyword>
<dbReference type="GO" id="GO:0030215">
    <property type="term" value="F:semaphorin receptor binding"/>
    <property type="evidence" value="ECO:0007669"/>
    <property type="project" value="InterPro"/>
</dbReference>
<dbReference type="PANTHER" id="PTHR11036:SF11">
    <property type="entry name" value="SEMAPHORIN-6C"/>
    <property type="match status" value="1"/>
</dbReference>
<evidence type="ECO:0000256" key="5">
    <source>
        <dbReference type="PROSITE-ProRule" id="PRU00352"/>
    </source>
</evidence>
<evidence type="ECO:0000256" key="3">
    <source>
        <dbReference type="ARBA" id="ARBA00023157"/>
    </source>
</evidence>
<evidence type="ECO:0000256" key="1">
    <source>
        <dbReference type="ARBA" id="ARBA00004370"/>
    </source>
</evidence>
<dbReference type="Gene3D" id="2.130.10.10">
    <property type="entry name" value="YVTN repeat-like/Quinoprotein amine dehydrogenase"/>
    <property type="match status" value="1"/>
</dbReference>
<evidence type="ECO:0000313" key="9">
    <source>
        <dbReference type="Proteomes" id="UP000198323"/>
    </source>
</evidence>
<dbReference type="InterPro" id="IPR002165">
    <property type="entry name" value="Plexin_repeat"/>
</dbReference>
<dbReference type="Proteomes" id="UP000198323">
    <property type="component" value="Unassembled WGS sequence"/>
</dbReference>
<feature type="compositionally biased region" description="Low complexity" evidence="6">
    <location>
        <begin position="208"/>
        <end position="218"/>
    </location>
</feature>
<sequence length="224" mass="23160">MGSAAAIVTSGDIPDETLSFAKEHPLLHGAVVPAGGRPLFTQTGTRLTQLAVDVGAGPRGNHTVLFVGSEDGRVLKVLTAVEQHGDGEQHGDPAGHGDNGGAEAVLLEEIRLYEAGRCRGPRGASRVLGLELHPEGRELFVAFSGCIVRLPLSRCAQHGQCRRSCLAARDPYCVWLPQGGCVPFSEDLPDGFEQDVEGSSGLTGTCPGATSAGDGDSGDTAHGE</sequence>
<dbReference type="PANTHER" id="PTHR11036">
    <property type="entry name" value="SEMAPHORIN"/>
    <property type="match status" value="1"/>
</dbReference>
<dbReference type="GO" id="GO:0071526">
    <property type="term" value="P:semaphorin-plexin signaling pathway"/>
    <property type="evidence" value="ECO:0007669"/>
    <property type="project" value="TreeGrafter"/>
</dbReference>
<dbReference type="Pfam" id="PF01403">
    <property type="entry name" value="Sema"/>
    <property type="match status" value="1"/>
</dbReference>
<dbReference type="Pfam" id="PF01437">
    <property type="entry name" value="PSI"/>
    <property type="match status" value="1"/>
</dbReference>
<gene>
    <name evidence="8" type="ORF">ASZ78_007163</name>
</gene>
<dbReference type="SUPFAM" id="SSF101912">
    <property type="entry name" value="Sema domain"/>
    <property type="match status" value="1"/>
</dbReference>
<dbReference type="GO" id="GO:0030335">
    <property type="term" value="P:positive regulation of cell migration"/>
    <property type="evidence" value="ECO:0007669"/>
    <property type="project" value="TreeGrafter"/>
</dbReference>
<dbReference type="InterPro" id="IPR036352">
    <property type="entry name" value="Semap_dom_sf"/>
</dbReference>
<dbReference type="InterPro" id="IPR001627">
    <property type="entry name" value="Semap_dom"/>
</dbReference>
<evidence type="ECO:0000259" key="7">
    <source>
        <dbReference type="PROSITE" id="PS51004"/>
    </source>
</evidence>
<feature type="region of interest" description="Disordered" evidence="6">
    <location>
        <begin position="192"/>
        <end position="224"/>
    </location>
</feature>
<dbReference type="PROSITE" id="PS51004">
    <property type="entry name" value="SEMA"/>
    <property type="match status" value="1"/>
</dbReference>
<comment type="subcellular location">
    <subcellularLocation>
        <location evidence="1">Membrane</location>
    </subcellularLocation>
</comment>
<dbReference type="AlphaFoldDB" id="A0A226MKM3"/>
<dbReference type="InterPro" id="IPR027231">
    <property type="entry name" value="Semaphorin"/>
</dbReference>
<proteinExistence type="predicted"/>
<evidence type="ECO:0000313" key="8">
    <source>
        <dbReference type="EMBL" id="OXB55845.1"/>
    </source>
</evidence>
<dbReference type="GO" id="GO:0045499">
    <property type="term" value="F:chemorepellent activity"/>
    <property type="evidence" value="ECO:0007669"/>
    <property type="project" value="TreeGrafter"/>
</dbReference>
<feature type="domain" description="Sema" evidence="7">
    <location>
        <begin position="1"/>
        <end position="152"/>
    </location>
</feature>
<dbReference type="GO" id="GO:0001755">
    <property type="term" value="P:neural crest cell migration"/>
    <property type="evidence" value="ECO:0007669"/>
    <property type="project" value="TreeGrafter"/>
</dbReference>
<reference evidence="8 9" key="1">
    <citation type="submission" date="2016-07" db="EMBL/GenBank/DDBJ databases">
        <title>Disparate Historic Effective Population Sizes Predicted by Modern Levels of Genome Diversity for the Scaled Quail (Callipepla squamata) and the Northern Bobwhite (Colinus virginianus): Inferences from First and Second Generation Draft Genome Assemblies for Sympatric New World Quail.</title>
        <authorList>
            <person name="Oldeschulte D.L."/>
            <person name="Halley Y.A."/>
            <person name="Bhattarai E.K."/>
            <person name="Brashear W.A."/>
            <person name="Hill J."/>
            <person name="Metz R.P."/>
            <person name="Johnson C.D."/>
            <person name="Rollins D."/>
            <person name="Peterson M.J."/>
            <person name="Bickhart D.M."/>
            <person name="Decker J.E."/>
            <person name="Seabury C.M."/>
        </authorList>
    </citation>
    <scope>NUCLEOTIDE SEQUENCE [LARGE SCALE GENOMIC DNA]</scope>
    <source>
        <strain evidence="8 9">Texas</strain>
        <tissue evidence="8">Leg muscle</tissue>
    </source>
</reference>
<accession>A0A226MKM3</accession>
<dbReference type="SUPFAM" id="SSF103575">
    <property type="entry name" value="Plexin repeat"/>
    <property type="match status" value="1"/>
</dbReference>